<accession>A0A1G6SSR8</accession>
<dbReference type="Pfam" id="PF12697">
    <property type="entry name" value="Abhydrolase_6"/>
    <property type="match status" value="1"/>
</dbReference>
<feature type="domain" description="AB hydrolase-1" evidence="1">
    <location>
        <begin position="4"/>
        <end position="207"/>
    </location>
</feature>
<dbReference type="GO" id="GO:0016787">
    <property type="term" value="F:hydrolase activity"/>
    <property type="evidence" value="ECO:0007669"/>
    <property type="project" value="UniProtKB-KW"/>
</dbReference>
<dbReference type="PANTHER" id="PTHR37017:SF11">
    <property type="entry name" value="ESTERASE_LIPASE_THIOESTERASE DOMAIN-CONTAINING PROTEIN"/>
    <property type="match status" value="1"/>
</dbReference>
<organism evidence="2 3">
    <name type="scientific">Nocardioides lianchengensis</name>
    <dbReference type="NCBI Taxonomy" id="1045774"/>
    <lineage>
        <taxon>Bacteria</taxon>
        <taxon>Bacillati</taxon>
        <taxon>Actinomycetota</taxon>
        <taxon>Actinomycetes</taxon>
        <taxon>Propionibacteriales</taxon>
        <taxon>Nocardioidaceae</taxon>
        <taxon>Nocardioides</taxon>
    </lineage>
</organism>
<dbReference type="InterPro" id="IPR029058">
    <property type="entry name" value="AB_hydrolase_fold"/>
</dbReference>
<dbReference type="EMBL" id="FMZM01000006">
    <property type="protein sequence ID" value="SDD19277.1"/>
    <property type="molecule type" value="Genomic_DNA"/>
</dbReference>
<evidence type="ECO:0000259" key="1">
    <source>
        <dbReference type="Pfam" id="PF12697"/>
    </source>
</evidence>
<keyword evidence="2" id="KW-0378">Hydrolase</keyword>
<dbReference type="InterPro" id="IPR052897">
    <property type="entry name" value="Sec-Metab_Biosynth_Hydrolase"/>
</dbReference>
<reference evidence="2 3" key="1">
    <citation type="submission" date="2016-10" db="EMBL/GenBank/DDBJ databases">
        <authorList>
            <person name="de Groot N.N."/>
        </authorList>
    </citation>
    <scope>NUCLEOTIDE SEQUENCE [LARGE SCALE GENOMIC DNA]</scope>
    <source>
        <strain evidence="2 3">CGMCC 4.6858</strain>
    </source>
</reference>
<dbReference type="SUPFAM" id="SSF53474">
    <property type="entry name" value="alpha/beta-Hydrolases"/>
    <property type="match status" value="1"/>
</dbReference>
<protein>
    <submittedName>
        <fullName evidence="2">Alpha/beta hydrolase family protein</fullName>
    </submittedName>
</protein>
<dbReference type="Gene3D" id="3.40.50.1820">
    <property type="entry name" value="alpha/beta hydrolase"/>
    <property type="match status" value="1"/>
</dbReference>
<dbReference type="Proteomes" id="UP000199034">
    <property type="component" value="Unassembled WGS sequence"/>
</dbReference>
<name>A0A1G6SSR8_9ACTN</name>
<dbReference type="InterPro" id="IPR000073">
    <property type="entry name" value="AB_hydrolase_1"/>
</dbReference>
<sequence length="215" mass="22508">MTTFVLLHGSGDSGWAWHLVQRELQDLGHDAVAPDLPTDRADATWADVATAAAHAAGGAEDVVVVGHSAGGFAAPLAAGRLDARLVVHLAGLVPQPGESAADWFDHVGWTAVTDDGPAATYYHDVDPALAAEAMARERPTSERLGTEPWPGPPWPPERTRYVVTAHDRFLAPNLQRRVAADRLGITDPDELPAGHCAPLSRPAALAALLVGLAAA</sequence>
<evidence type="ECO:0000313" key="3">
    <source>
        <dbReference type="Proteomes" id="UP000199034"/>
    </source>
</evidence>
<dbReference type="AlphaFoldDB" id="A0A1G6SSR8"/>
<dbReference type="STRING" id="1045774.SAMN05421872_106246"/>
<gene>
    <name evidence="2" type="ORF">SAMN05421872_106246</name>
</gene>
<keyword evidence="3" id="KW-1185">Reference proteome</keyword>
<dbReference type="PANTHER" id="PTHR37017">
    <property type="entry name" value="AB HYDROLASE-1 DOMAIN-CONTAINING PROTEIN-RELATED"/>
    <property type="match status" value="1"/>
</dbReference>
<dbReference type="OrthoDB" id="9773549at2"/>
<proteinExistence type="predicted"/>
<evidence type="ECO:0000313" key="2">
    <source>
        <dbReference type="EMBL" id="SDD19277.1"/>
    </source>
</evidence>